<dbReference type="InterPro" id="IPR001303">
    <property type="entry name" value="Aldolase_II/adducin_N"/>
</dbReference>
<protein>
    <submittedName>
        <fullName evidence="4">L-fuculose phosphate aldolase</fullName>
        <ecNumber evidence="4">4.1.2.17</ecNumber>
    </submittedName>
</protein>
<dbReference type="GO" id="GO:0019323">
    <property type="term" value="P:pentose catabolic process"/>
    <property type="evidence" value="ECO:0007669"/>
    <property type="project" value="TreeGrafter"/>
</dbReference>
<dbReference type="Gene3D" id="3.40.225.10">
    <property type="entry name" value="Class II aldolase/adducin N-terminal domain"/>
    <property type="match status" value="1"/>
</dbReference>
<proteinExistence type="predicted"/>
<dbReference type="STRING" id="373903.Hore_18470"/>
<dbReference type="eggNOG" id="COG0235">
    <property type="taxonomic scope" value="Bacteria"/>
</dbReference>
<dbReference type="GO" id="GO:0008738">
    <property type="term" value="F:L-fuculose-phosphate aldolase activity"/>
    <property type="evidence" value="ECO:0007669"/>
    <property type="project" value="UniProtKB-EC"/>
</dbReference>
<dbReference type="HOGENOM" id="CLU_006033_3_0_9"/>
<accession>B8CZ77</accession>
<dbReference type="PANTHER" id="PTHR22789:SF0">
    <property type="entry name" value="3-OXO-TETRONATE 4-PHOSPHATE DECARBOXYLASE-RELATED"/>
    <property type="match status" value="1"/>
</dbReference>
<dbReference type="InterPro" id="IPR050197">
    <property type="entry name" value="Aldolase_class_II_sugar_metab"/>
</dbReference>
<dbReference type="Proteomes" id="UP000000719">
    <property type="component" value="Chromosome"/>
</dbReference>
<reference evidence="4 5" key="1">
    <citation type="journal article" date="2009" name="PLoS ONE">
        <title>Genome analysis of the anaerobic thermohalophilic bacterium Halothermothrix orenii.</title>
        <authorList>
            <person name="Mavromatis K."/>
            <person name="Ivanova N."/>
            <person name="Anderson I."/>
            <person name="Lykidis A."/>
            <person name="Hooper S.D."/>
            <person name="Sun H."/>
            <person name="Kunin V."/>
            <person name="Lapidus A."/>
            <person name="Hugenholtz P."/>
            <person name="Patel B."/>
            <person name="Kyrpides N.C."/>
        </authorList>
    </citation>
    <scope>NUCLEOTIDE SEQUENCE [LARGE SCALE GENOMIC DNA]</scope>
    <source>
        <strain evidence="5">H 168 / OCM 544 / DSM 9562</strain>
    </source>
</reference>
<dbReference type="GO" id="GO:0046872">
    <property type="term" value="F:metal ion binding"/>
    <property type="evidence" value="ECO:0007669"/>
    <property type="project" value="UniProtKB-KW"/>
</dbReference>
<dbReference type="EC" id="4.1.2.17" evidence="4"/>
<dbReference type="SUPFAM" id="SSF53639">
    <property type="entry name" value="AraD/HMP-PK domain-like"/>
    <property type="match status" value="1"/>
</dbReference>
<dbReference type="InterPro" id="IPR036409">
    <property type="entry name" value="Aldolase_II/adducin_N_sf"/>
</dbReference>
<sequence>MASYEKIVVSAGLEMCQRSLTVGTWGNISCRNPETGEIYLTPSGIDYKKIKQEDIVVFNRDGKVIRGDKKPSIENQLHLKIYEAREDVNAIIHTHAVYSGAFAITGEKIPPVSEDFVQIVGDSVRCADYALPGTKELALNAVKALGDRKAVLLLNHGTVCVGEDMDEAFKVCDVVEKTARLYIYSRFIGEPRLIPDDDIKAMQEFVKNSYGQDK</sequence>
<dbReference type="OrthoDB" id="9794581at2"/>
<dbReference type="KEGG" id="hor:Hore_18470"/>
<dbReference type="AlphaFoldDB" id="B8CZ77"/>
<evidence type="ECO:0000259" key="3">
    <source>
        <dbReference type="SMART" id="SM01007"/>
    </source>
</evidence>
<keyword evidence="1" id="KW-0479">Metal-binding</keyword>
<keyword evidence="2 4" id="KW-0456">Lyase</keyword>
<dbReference type="PANTHER" id="PTHR22789">
    <property type="entry name" value="FUCULOSE PHOSPHATE ALDOLASE"/>
    <property type="match status" value="1"/>
</dbReference>
<dbReference type="RefSeq" id="WP_015923566.1">
    <property type="nucleotide sequence ID" value="NC_011899.1"/>
</dbReference>
<evidence type="ECO:0000313" key="4">
    <source>
        <dbReference type="EMBL" id="ACL70596.1"/>
    </source>
</evidence>
<evidence type="ECO:0000313" key="5">
    <source>
        <dbReference type="Proteomes" id="UP000000719"/>
    </source>
</evidence>
<name>B8CZ77_HALOH</name>
<dbReference type="EMBL" id="CP001098">
    <property type="protein sequence ID" value="ACL70596.1"/>
    <property type="molecule type" value="Genomic_DNA"/>
</dbReference>
<organism evidence="4 5">
    <name type="scientific">Halothermothrix orenii (strain H 168 / OCM 544 / DSM 9562)</name>
    <dbReference type="NCBI Taxonomy" id="373903"/>
    <lineage>
        <taxon>Bacteria</taxon>
        <taxon>Bacillati</taxon>
        <taxon>Bacillota</taxon>
        <taxon>Clostridia</taxon>
        <taxon>Halanaerobiales</taxon>
        <taxon>Halothermotrichaceae</taxon>
        <taxon>Halothermothrix</taxon>
    </lineage>
</organism>
<dbReference type="Pfam" id="PF00596">
    <property type="entry name" value="Aldolase_II"/>
    <property type="match status" value="1"/>
</dbReference>
<keyword evidence="5" id="KW-1185">Reference proteome</keyword>
<dbReference type="SMART" id="SM01007">
    <property type="entry name" value="Aldolase_II"/>
    <property type="match status" value="1"/>
</dbReference>
<feature type="domain" description="Class II aldolase/adducin N-terminal" evidence="3">
    <location>
        <begin position="6"/>
        <end position="183"/>
    </location>
</feature>
<evidence type="ECO:0000256" key="1">
    <source>
        <dbReference type="ARBA" id="ARBA00022723"/>
    </source>
</evidence>
<dbReference type="GO" id="GO:0005829">
    <property type="term" value="C:cytosol"/>
    <property type="evidence" value="ECO:0007669"/>
    <property type="project" value="TreeGrafter"/>
</dbReference>
<gene>
    <name evidence="4" type="ordered locus">Hore_18470</name>
</gene>
<evidence type="ECO:0000256" key="2">
    <source>
        <dbReference type="ARBA" id="ARBA00023239"/>
    </source>
</evidence>